<keyword evidence="2" id="KW-0456">Lyase</keyword>
<organism evidence="3 4">
    <name type="scientific">Thauera humireducens</name>
    <dbReference type="NCBI Taxonomy" id="1134435"/>
    <lineage>
        <taxon>Bacteria</taxon>
        <taxon>Pseudomonadati</taxon>
        <taxon>Pseudomonadota</taxon>
        <taxon>Betaproteobacteria</taxon>
        <taxon>Rhodocyclales</taxon>
        <taxon>Zoogloeaceae</taxon>
        <taxon>Thauera</taxon>
    </lineage>
</organism>
<dbReference type="KEGG" id="thu:AC731_011430"/>
<dbReference type="Gene3D" id="3.40.50.1400">
    <property type="match status" value="1"/>
</dbReference>
<dbReference type="STRING" id="1134435.AC731_011430"/>
<dbReference type="InterPro" id="IPR002762">
    <property type="entry name" value="CbiX-like"/>
</dbReference>
<dbReference type="GO" id="GO:0016829">
    <property type="term" value="F:lyase activity"/>
    <property type="evidence" value="ECO:0007669"/>
    <property type="project" value="UniProtKB-KW"/>
</dbReference>
<dbReference type="PANTHER" id="PTHR33542:SF3">
    <property type="entry name" value="SIROHYDROCHLORIN FERROCHELATASE, CHLOROPLASTIC"/>
    <property type="match status" value="1"/>
</dbReference>
<keyword evidence="4" id="KW-1185">Reference proteome</keyword>
<dbReference type="Proteomes" id="UP000036902">
    <property type="component" value="Chromosome"/>
</dbReference>
<evidence type="ECO:0000256" key="1">
    <source>
        <dbReference type="ARBA" id="ARBA00022723"/>
    </source>
</evidence>
<proteinExistence type="predicted"/>
<dbReference type="CDD" id="cd03416">
    <property type="entry name" value="CbiX_SirB_N"/>
    <property type="match status" value="1"/>
</dbReference>
<dbReference type="GO" id="GO:0046872">
    <property type="term" value="F:metal ion binding"/>
    <property type="evidence" value="ECO:0007669"/>
    <property type="project" value="UniProtKB-KW"/>
</dbReference>
<dbReference type="RefSeq" id="WP_048706180.1">
    <property type="nucleotide sequence ID" value="NZ_CP014646.1"/>
</dbReference>
<sequence length="129" mass="13726">MSQTSPTESSAVVLFGHGARDPEWAGPMRRIRERMLAQPDATPVELAFLEFMQPTLPEAVATLAAAGARHIAVVPIFLAQGGHLKRDLPLLLDEVRQAHPQCAITLATAAGEAEPVVAAMADYARSCVS</sequence>
<evidence type="ECO:0000256" key="2">
    <source>
        <dbReference type="ARBA" id="ARBA00023239"/>
    </source>
</evidence>
<dbReference type="InterPro" id="IPR050963">
    <property type="entry name" value="Sirohydro_Cobaltochel/CbiX"/>
</dbReference>
<accession>A0A127K6A2</accession>
<evidence type="ECO:0000313" key="3">
    <source>
        <dbReference type="EMBL" id="AMO37498.1"/>
    </source>
</evidence>
<keyword evidence="1" id="KW-0479">Metal-binding</keyword>
<dbReference type="PANTHER" id="PTHR33542">
    <property type="entry name" value="SIROHYDROCHLORIN FERROCHELATASE, CHLOROPLASTIC"/>
    <property type="match status" value="1"/>
</dbReference>
<dbReference type="AlphaFoldDB" id="A0A127K6A2"/>
<reference evidence="4" key="1">
    <citation type="submission" date="2016-03" db="EMBL/GenBank/DDBJ databases">
        <authorList>
            <person name="Ma C."/>
            <person name="Zhou S."/>
            <person name="Yang G."/>
        </authorList>
    </citation>
    <scope>NUCLEOTIDE SEQUENCE [LARGE SCALE GENOMIC DNA]</scope>
    <source>
        <strain evidence="4">SgZ-1</strain>
    </source>
</reference>
<protein>
    <submittedName>
        <fullName evidence="3">Cobalamin biosynthesis protein CbiX</fullName>
    </submittedName>
</protein>
<dbReference type="Pfam" id="PF01903">
    <property type="entry name" value="CbiX"/>
    <property type="match status" value="1"/>
</dbReference>
<gene>
    <name evidence="3" type="ORF">AC731_011430</name>
</gene>
<dbReference type="EMBL" id="CP014646">
    <property type="protein sequence ID" value="AMO37498.1"/>
    <property type="molecule type" value="Genomic_DNA"/>
</dbReference>
<evidence type="ECO:0000313" key="4">
    <source>
        <dbReference type="Proteomes" id="UP000036902"/>
    </source>
</evidence>
<dbReference type="SUPFAM" id="SSF53800">
    <property type="entry name" value="Chelatase"/>
    <property type="match status" value="1"/>
</dbReference>
<name>A0A127K6A2_9RHOO</name>